<keyword evidence="3" id="KW-1185">Reference proteome</keyword>
<comment type="caution">
    <text evidence="2">The sequence shown here is derived from an EMBL/GenBank/DDBJ whole genome shotgun (WGS) entry which is preliminary data.</text>
</comment>
<feature type="region of interest" description="Disordered" evidence="1">
    <location>
        <begin position="1"/>
        <end position="35"/>
    </location>
</feature>
<evidence type="ECO:0000313" key="3">
    <source>
        <dbReference type="Proteomes" id="UP000186817"/>
    </source>
</evidence>
<name>A0A1Q9F0L6_SYMMI</name>
<organism evidence="2 3">
    <name type="scientific">Symbiodinium microadriaticum</name>
    <name type="common">Dinoflagellate</name>
    <name type="synonym">Zooxanthella microadriatica</name>
    <dbReference type="NCBI Taxonomy" id="2951"/>
    <lineage>
        <taxon>Eukaryota</taxon>
        <taxon>Sar</taxon>
        <taxon>Alveolata</taxon>
        <taxon>Dinophyceae</taxon>
        <taxon>Suessiales</taxon>
        <taxon>Symbiodiniaceae</taxon>
        <taxon>Symbiodinium</taxon>
    </lineage>
</organism>
<gene>
    <name evidence="2" type="ORF">AK812_SmicGene2764</name>
</gene>
<dbReference type="AlphaFoldDB" id="A0A1Q9F0L6"/>
<feature type="compositionally biased region" description="Basic and acidic residues" evidence="1">
    <location>
        <begin position="17"/>
        <end position="35"/>
    </location>
</feature>
<dbReference type="EMBL" id="LSRX01000031">
    <property type="protein sequence ID" value="OLQ13189.1"/>
    <property type="molecule type" value="Genomic_DNA"/>
</dbReference>
<reference evidence="2 3" key="1">
    <citation type="submission" date="2016-02" db="EMBL/GenBank/DDBJ databases">
        <title>Genome analysis of coral dinoflagellate symbionts highlights evolutionary adaptations to a symbiotic lifestyle.</title>
        <authorList>
            <person name="Aranda M."/>
            <person name="Li Y."/>
            <person name="Liew Y.J."/>
            <person name="Baumgarten S."/>
            <person name="Simakov O."/>
            <person name="Wilson M."/>
            <person name="Piel J."/>
            <person name="Ashoor H."/>
            <person name="Bougouffa S."/>
            <person name="Bajic V.B."/>
            <person name="Ryu T."/>
            <person name="Ravasi T."/>
            <person name="Bayer T."/>
            <person name="Micklem G."/>
            <person name="Kim H."/>
            <person name="Bhak J."/>
            <person name="Lajeunesse T.C."/>
            <person name="Voolstra C.R."/>
        </authorList>
    </citation>
    <scope>NUCLEOTIDE SEQUENCE [LARGE SCALE GENOMIC DNA]</scope>
    <source>
        <strain evidence="2 3">CCMP2467</strain>
    </source>
</reference>
<accession>A0A1Q9F0L6</accession>
<proteinExistence type="predicted"/>
<sequence length="461" mass="50326">MEAESSSGRNVCPKDAMQLHDLEPGTEVRNESASKLELFTREQPKDARRSDDWPQLASLYRVDRKLRMKIPEDFQATGAEDVQDPADSVPIAITARALLDYFLVANAERILERLARSRELHDRIPEGLAEELESSGTLWGALSRFAALRSKSIAVRCTAGLCWDMLKISSDLLLLQRSQLAGRRRSTTCSENRRPNVVRSRIATIPVADIGVRMLRDHAVEISTLGGATNLVNAPAWLGNVTWDLLAGTNTVRNLHATGPLSIQLANDDWTLSFGCDAYTTQQTDDAIAAVLTNYFTRSEVVVSVVAAIDESKGYTESGARLVDSLPGAHPREEDAGAGTDRSRPLFLEVRYQGTVPYLEVGIRRVALTARLLALHNEEAEAVNAAGYFRSCPLGGGGGKGVGKHRGCLAGLCGINLKISSDLLFLQREPDAVTPRNAVEQRIMELMQTLLLQTIAVGAKQ</sequence>
<protein>
    <submittedName>
        <fullName evidence="2">Uncharacterized protein</fullName>
    </submittedName>
</protein>
<dbReference type="Proteomes" id="UP000186817">
    <property type="component" value="Unassembled WGS sequence"/>
</dbReference>
<evidence type="ECO:0000313" key="2">
    <source>
        <dbReference type="EMBL" id="OLQ13189.1"/>
    </source>
</evidence>
<evidence type="ECO:0000256" key="1">
    <source>
        <dbReference type="SAM" id="MobiDB-lite"/>
    </source>
</evidence>